<sequence length="155" mass="16172">MNSPQNRRFVRIDVQMIVEVDDPGALKAAARARVFEDGALPDGERGRVEAVVTHDTAEALAYLVDPFDLVSGLPGIELAQTSWSAEHVGGASDSLRADPCGDDAEHDGTASTDAFPDAFDDFDDDFGDRLDEDGAEAEDGAAGAAGGRPARVGIG</sequence>
<comment type="caution">
    <text evidence="2">The sequence shown here is derived from an EMBL/GenBank/DDBJ whole genome shotgun (WGS) entry which is preliminary data.</text>
</comment>
<organism evidence="2 3">
    <name type="scientific">Streptomyces chilikensis</name>
    <dbReference type="NCBI Taxonomy" id="1194079"/>
    <lineage>
        <taxon>Bacteria</taxon>
        <taxon>Bacillati</taxon>
        <taxon>Actinomycetota</taxon>
        <taxon>Actinomycetes</taxon>
        <taxon>Kitasatosporales</taxon>
        <taxon>Streptomycetaceae</taxon>
        <taxon>Streptomyces</taxon>
    </lineage>
</organism>
<evidence type="ECO:0000313" key="2">
    <source>
        <dbReference type="EMBL" id="MEU9578915.1"/>
    </source>
</evidence>
<evidence type="ECO:0000313" key="3">
    <source>
        <dbReference type="Proteomes" id="UP001551584"/>
    </source>
</evidence>
<evidence type="ECO:0000256" key="1">
    <source>
        <dbReference type="SAM" id="MobiDB-lite"/>
    </source>
</evidence>
<accession>A0ABV3ERZ0</accession>
<dbReference type="RefSeq" id="WP_359273381.1">
    <property type="nucleotide sequence ID" value="NZ_JBEZNA010000036.1"/>
</dbReference>
<gene>
    <name evidence="2" type="ORF">AB0D95_16895</name>
</gene>
<feature type="compositionally biased region" description="Acidic residues" evidence="1">
    <location>
        <begin position="118"/>
        <end position="139"/>
    </location>
</feature>
<proteinExistence type="predicted"/>
<protein>
    <submittedName>
        <fullName evidence="2">Uncharacterized protein</fullName>
    </submittedName>
</protein>
<dbReference type="Proteomes" id="UP001551584">
    <property type="component" value="Unassembled WGS sequence"/>
</dbReference>
<name>A0ABV3ERZ0_9ACTN</name>
<reference evidence="2 3" key="1">
    <citation type="submission" date="2024-06" db="EMBL/GenBank/DDBJ databases">
        <title>The Natural Products Discovery Center: Release of the First 8490 Sequenced Strains for Exploring Actinobacteria Biosynthetic Diversity.</title>
        <authorList>
            <person name="Kalkreuter E."/>
            <person name="Kautsar S.A."/>
            <person name="Yang D."/>
            <person name="Bader C.D."/>
            <person name="Teijaro C.N."/>
            <person name="Fluegel L."/>
            <person name="Davis C.M."/>
            <person name="Simpson J.R."/>
            <person name="Lauterbach L."/>
            <person name="Steele A.D."/>
            <person name="Gui C."/>
            <person name="Meng S."/>
            <person name="Li G."/>
            <person name="Viehrig K."/>
            <person name="Ye F."/>
            <person name="Su P."/>
            <person name="Kiefer A.F."/>
            <person name="Nichols A."/>
            <person name="Cepeda A.J."/>
            <person name="Yan W."/>
            <person name="Fan B."/>
            <person name="Jiang Y."/>
            <person name="Adhikari A."/>
            <person name="Zheng C.-J."/>
            <person name="Schuster L."/>
            <person name="Cowan T.M."/>
            <person name="Smanski M.J."/>
            <person name="Chevrette M.G."/>
            <person name="De Carvalho L.P.S."/>
            <person name="Shen B."/>
        </authorList>
    </citation>
    <scope>NUCLEOTIDE SEQUENCE [LARGE SCALE GENOMIC DNA]</scope>
    <source>
        <strain evidence="2 3">NPDC048117</strain>
    </source>
</reference>
<feature type="region of interest" description="Disordered" evidence="1">
    <location>
        <begin position="85"/>
        <end position="155"/>
    </location>
</feature>
<dbReference type="EMBL" id="JBEZNA010000036">
    <property type="protein sequence ID" value="MEU9578915.1"/>
    <property type="molecule type" value="Genomic_DNA"/>
</dbReference>
<keyword evidence="3" id="KW-1185">Reference proteome</keyword>